<dbReference type="EMBL" id="LJTC01000005">
    <property type="protein sequence ID" value="KPM83831.1"/>
    <property type="molecule type" value="Genomic_DNA"/>
</dbReference>
<keyword evidence="3" id="KW-1133">Transmembrane helix</keyword>
<dbReference type="SMART" id="SM00387">
    <property type="entry name" value="HATPase_c"/>
    <property type="match status" value="1"/>
</dbReference>
<evidence type="ECO:0000313" key="6">
    <source>
        <dbReference type="Proteomes" id="UP000050378"/>
    </source>
</evidence>
<comment type="catalytic activity">
    <reaction evidence="1">
        <text>ATP + protein L-histidine = ADP + protein N-phospho-L-histidine.</text>
        <dbReference type="EC" id="2.7.13.3"/>
    </reaction>
</comment>
<name>A0A0P7E826_9GAMM</name>
<dbReference type="PATRIC" id="fig|570156.3.peg.2930"/>
<evidence type="ECO:0000256" key="2">
    <source>
        <dbReference type="ARBA" id="ARBA00012438"/>
    </source>
</evidence>
<sequence>MQKELQLNIKRLSLLNLVAVILAGLTALSVYLMYGSLKTIEAETKVRYQSYILAEQVRQSSDQLSLMARAYTVTGNAKFLGFFNQILAIRNGEAPRPEDYHRVYWDMLMPHNGKAPFPDGEKKSLQVMLNSIGITDEEMQQIRLAEKASNDLTKIEYAAFQTLANKPDENMEKEQIDAILSLYSDDYFLAKSEIMSHINNFLFMLDYRTEQNLDIATRDHYLMSLFSFCCFITILIVLYFIGRLRKSLNHLYVSSLEAEVAEKTSSLTEKNVQLKESMDLMAKTQKYLMEAEKTAALGRLVVGVAHEVNTPVGICITAVSYLEDENKKMGKVLADKRVSKGSLEKYVHTSEEISLLLHSNLDRLVELITSFKQIAADQHCDELRVINLNPHLHDIVMSFKSDSKNKNVEVIFNIPDDLKIQSYPGTFNHVMTNLFSNVFFHAFDGQIEGAKIEVSASFKHNNVFISVKDNGCGISEDIQDKIFDPFFTTKRVQKNTGLGLYAVMNLVTQKLKGSISFESEEQTGTTFYLTLPNLQTEHEITQSDDIEPL</sequence>
<dbReference type="AlphaFoldDB" id="A0A0P7E826"/>
<dbReference type="PROSITE" id="PS50109">
    <property type="entry name" value="HIS_KIN"/>
    <property type="match status" value="1"/>
</dbReference>
<dbReference type="InterPro" id="IPR005467">
    <property type="entry name" value="His_kinase_dom"/>
</dbReference>
<dbReference type="InterPro" id="IPR004358">
    <property type="entry name" value="Sig_transdc_His_kin-like_C"/>
</dbReference>
<feature type="transmembrane region" description="Helical" evidence="3">
    <location>
        <begin position="12"/>
        <end position="34"/>
    </location>
</feature>
<dbReference type="RefSeq" id="WP_054552746.1">
    <property type="nucleotide sequence ID" value="NZ_LJTC01000005.1"/>
</dbReference>
<dbReference type="PRINTS" id="PR00344">
    <property type="entry name" value="BCTRLSENSOR"/>
</dbReference>
<dbReference type="GO" id="GO:0004673">
    <property type="term" value="F:protein histidine kinase activity"/>
    <property type="evidence" value="ECO:0007669"/>
    <property type="project" value="UniProtKB-EC"/>
</dbReference>
<dbReference type="Gene3D" id="3.30.565.10">
    <property type="entry name" value="Histidine kinase-like ATPase, C-terminal domain"/>
    <property type="match status" value="1"/>
</dbReference>
<evidence type="ECO:0000313" key="5">
    <source>
        <dbReference type="EMBL" id="KPM83831.1"/>
    </source>
</evidence>
<dbReference type="Pfam" id="PF02518">
    <property type="entry name" value="HATPase_c"/>
    <property type="match status" value="1"/>
</dbReference>
<dbReference type="Proteomes" id="UP000050378">
    <property type="component" value="Unassembled WGS sequence"/>
</dbReference>
<reference evidence="5 6" key="1">
    <citation type="submission" date="2015-09" db="EMBL/GenBank/DDBJ databases">
        <title>Draft Genome Sequence of Pseudoalteromonas lipolytica UCD-48B.</title>
        <authorList>
            <person name="Krusor M."/>
            <person name="Coil D.A."/>
            <person name="Lang J.M."/>
            <person name="Eisen J.A."/>
            <person name="Alexiev A."/>
        </authorList>
    </citation>
    <scope>NUCLEOTIDE SEQUENCE [LARGE SCALE GENOMIC DNA]</scope>
    <source>
        <strain evidence="5 6">UCD-48B</strain>
    </source>
</reference>
<dbReference type="OrthoDB" id="2521613at2"/>
<evidence type="ECO:0000256" key="1">
    <source>
        <dbReference type="ARBA" id="ARBA00000085"/>
    </source>
</evidence>
<keyword evidence="3" id="KW-0472">Membrane</keyword>
<evidence type="ECO:0000259" key="4">
    <source>
        <dbReference type="PROSITE" id="PS50109"/>
    </source>
</evidence>
<protein>
    <recommendedName>
        <fullName evidence="2">histidine kinase</fullName>
        <ecNumber evidence="2">2.7.13.3</ecNumber>
    </recommendedName>
</protein>
<organism evidence="5 6">
    <name type="scientific">Pseudoalteromonas lipolytica</name>
    <dbReference type="NCBI Taxonomy" id="570156"/>
    <lineage>
        <taxon>Bacteria</taxon>
        <taxon>Pseudomonadati</taxon>
        <taxon>Pseudomonadota</taxon>
        <taxon>Gammaproteobacteria</taxon>
        <taxon>Alteromonadales</taxon>
        <taxon>Pseudoalteromonadaceae</taxon>
        <taxon>Pseudoalteromonas</taxon>
    </lineage>
</organism>
<dbReference type="SUPFAM" id="SSF55874">
    <property type="entry name" value="ATPase domain of HSP90 chaperone/DNA topoisomerase II/histidine kinase"/>
    <property type="match status" value="1"/>
</dbReference>
<feature type="domain" description="Histidine kinase" evidence="4">
    <location>
        <begin position="303"/>
        <end position="535"/>
    </location>
</feature>
<accession>A0A0P7E826</accession>
<dbReference type="InterPro" id="IPR036890">
    <property type="entry name" value="HATPase_C_sf"/>
</dbReference>
<comment type="caution">
    <text evidence="5">The sequence shown here is derived from an EMBL/GenBank/DDBJ whole genome shotgun (WGS) entry which is preliminary data.</text>
</comment>
<proteinExistence type="predicted"/>
<evidence type="ECO:0000256" key="3">
    <source>
        <dbReference type="SAM" id="Phobius"/>
    </source>
</evidence>
<feature type="transmembrane region" description="Helical" evidence="3">
    <location>
        <begin position="221"/>
        <end position="241"/>
    </location>
</feature>
<dbReference type="InterPro" id="IPR003594">
    <property type="entry name" value="HATPase_dom"/>
</dbReference>
<gene>
    <name evidence="5" type="ORF">AOG27_09310</name>
</gene>
<keyword evidence="3" id="KW-0812">Transmembrane</keyword>
<dbReference type="PANTHER" id="PTHR43065:SF47">
    <property type="match status" value="1"/>
</dbReference>
<dbReference type="PANTHER" id="PTHR43065">
    <property type="entry name" value="SENSOR HISTIDINE KINASE"/>
    <property type="match status" value="1"/>
</dbReference>
<dbReference type="EC" id="2.7.13.3" evidence="2"/>
<dbReference type="STRING" id="570156.AOG27_09310"/>
<dbReference type="Gene3D" id="1.10.287.130">
    <property type="match status" value="1"/>
</dbReference>